<comment type="catalytic activity">
    <reaction evidence="1">
        <text>RNA(n) + a ribonucleoside 5'-triphosphate = RNA(n+1) + diphosphate</text>
        <dbReference type="Rhea" id="RHEA:21248"/>
        <dbReference type="Rhea" id="RHEA-COMP:14527"/>
        <dbReference type="Rhea" id="RHEA-COMP:17342"/>
        <dbReference type="ChEBI" id="CHEBI:33019"/>
        <dbReference type="ChEBI" id="CHEBI:61557"/>
        <dbReference type="ChEBI" id="CHEBI:140395"/>
        <dbReference type="EC" id="2.7.7.48"/>
    </reaction>
</comment>
<keyword evidence="1" id="KW-0548">Nucleotidyltransferase</keyword>
<dbReference type="GO" id="GO:0003723">
    <property type="term" value="F:RNA binding"/>
    <property type="evidence" value="ECO:0007669"/>
    <property type="project" value="UniProtKB-KW"/>
</dbReference>
<dbReference type="EC" id="2.7.7.48" evidence="1"/>
<dbReference type="GO" id="GO:0003968">
    <property type="term" value="F:RNA-directed RNA polymerase activity"/>
    <property type="evidence" value="ECO:0007669"/>
    <property type="project" value="UniProtKB-KW"/>
</dbReference>
<feature type="domain" description="RDRP core" evidence="3">
    <location>
        <begin position="451"/>
        <end position="1109"/>
    </location>
</feature>
<protein>
    <recommendedName>
        <fullName evidence="1">RNA-dependent RNA polymerase</fullName>
        <ecNumber evidence="1">2.7.7.48</ecNumber>
    </recommendedName>
</protein>
<dbReference type="Gene3D" id="1.10.8.790">
    <property type="entry name" value="RNA-dependent RNA polymerase, slab domain, helical subdomain-like"/>
    <property type="match status" value="1"/>
</dbReference>
<dbReference type="PANTHER" id="PTHR23079:SF14">
    <property type="entry name" value="RNA-DEPENDENT RNA POLYMERASE"/>
    <property type="match status" value="1"/>
</dbReference>
<dbReference type="OMA" id="VHFGFSN"/>
<evidence type="ECO:0000256" key="1">
    <source>
        <dbReference type="RuleBase" id="RU363098"/>
    </source>
</evidence>
<evidence type="ECO:0000313" key="5">
    <source>
        <dbReference type="Proteomes" id="UP000188318"/>
    </source>
</evidence>
<organism evidence="4 5">
    <name type="scientific">Aspergillus carbonarius (strain ITEM 5010)</name>
    <dbReference type="NCBI Taxonomy" id="602072"/>
    <lineage>
        <taxon>Eukaryota</taxon>
        <taxon>Fungi</taxon>
        <taxon>Dikarya</taxon>
        <taxon>Ascomycota</taxon>
        <taxon>Pezizomycotina</taxon>
        <taxon>Eurotiomycetes</taxon>
        <taxon>Eurotiomycetidae</taxon>
        <taxon>Eurotiales</taxon>
        <taxon>Aspergillaceae</taxon>
        <taxon>Aspergillus</taxon>
        <taxon>Aspergillus subgen. Circumdati</taxon>
    </lineage>
</organism>
<proteinExistence type="inferred from homology"/>
<gene>
    <name evidence="4" type="ORF">ASPCADRAFT_148709</name>
</gene>
<dbReference type="EMBL" id="KV907501">
    <property type="protein sequence ID" value="OOF94784.1"/>
    <property type="molecule type" value="Genomic_DNA"/>
</dbReference>
<dbReference type="Proteomes" id="UP000188318">
    <property type="component" value="Unassembled WGS sequence"/>
</dbReference>
<dbReference type="GO" id="GO:0031380">
    <property type="term" value="C:nuclear RNA-directed RNA polymerase complex"/>
    <property type="evidence" value="ECO:0007669"/>
    <property type="project" value="TreeGrafter"/>
</dbReference>
<evidence type="ECO:0000259" key="3">
    <source>
        <dbReference type="Pfam" id="PF05183"/>
    </source>
</evidence>
<reference evidence="5" key="1">
    <citation type="journal article" date="2017" name="Genome Biol.">
        <title>Comparative genomics reveals high biological diversity and specific adaptations in the industrially and medically important fungal genus Aspergillus.</title>
        <authorList>
            <person name="de Vries R.P."/>
            <person name="Riley R."/>
            <person name="Wiebenga A."/>
            <person name="Aguilar-Osorio G."/>
            <person name="Amillis S."/>
            <person name="Uchima C.A."/>
            <person name="Anderluh G."/>
            <person name="Asadollahi M."/>
            <person name="Askin M."/>
            <person name="Barry K."/>
            <person name="Battaglia E."/>
            <person name="Bayram O."/>
            <person name="Benocci T."/>
            <person name="Braus-Stromeyer S.A."/>
            <person name="Caldana C."/>
            <person name="Canovas D."/>
            <person name="Cerqueira G.C."/>
            <person name="Chen F."/>
            <person name="Chen W."/>
            <person name="Choi C."/>
            <person name="Clum A."/>
            <person name="Dos Santos R.A."/>
            <person name="Damasio A.R."/>
            <person name="Diallinas G."/>
            <person name="Emri T."/>
            <person name="Fekete E."/>
            <person name="Flipphi M."/>
            <person name="Freyberg S."/>
            <person name="Gallo A."/>
            <person name="Gournas C."/>
            <person name="Habgood R."/>
            <person name="Hainaut M."/>
            <person name="Harispe M.L."/>
            <person name="Henrissat B."/>
            <person name="Hilden K.S."/>
            <person name="Hope R."/>
            <person name="Hossain A."/>
            <person name="Karabika E."/>
            <person name="Karaffa L."/>
            <person name="Karanyi Z."/>
            <person name="Krasevec N."/>
            <person name="Kuo A."/>
            <person name="Kusch H."/>
            <person name="LaButti K."/>
            <person name="Lagendijk E.L."/>
            <person name="Lapidus A."/>
            <person name="Levasseur A."/>
            <person name="Lindquist E."/>
            <person name="Lipzen A."/>
            <person name="Logrieco A.F."/>
            <person name="MacCabe A."/>
            <person name="Maekelae M.R."/>
            <person name="Malavazi I."/>
            <person name="Melin P."/>
            <person name="Meyer V."/>
            <person name="Mielnichuk N."/>
            <person name="Miskei M."/>
            <person name="Molnar A.P."/>
            <person name="Mule G."/>
            <person name="Ngan C.Y."/>
            <person name="Orejas M."/>
            <person name="Orosz E."/>
            <person name="Ouedraogo J.P."/>
            <person name="Overkamp K.M."/>
            <person name="Park H.-S."/>
            <person name="Perrone G."/>
            <person name="Piumi F."/>
            <person name="Punt P.J."/>
            <person name="Ram A.F."/>
            <person name="Ramon A."/>
            <person name="Rauscher S."/>
            <person name="Record E."/>
            <person name="Riano-Pachon D.M."/>
            <person name="Robert V."/>
            <person name="Roehrig J."/>
            <person name="Ruller R."/>
            <person name="Salamov A."/>
            <person name="Salih N.S."/>
            <person name="Samson R.A."/>
            <person name="Sandor E."/>
            <person name="Sanguinetti M."/>
            <person name="Schuetze T."/>
            <person name="Sepcic K."/>
            <person name="Shelest E."/>
            <person name="Sherlock G."/>
            <person name="Sophianopoulou V."/>
            <person name="Squina F.M."/>
            <person name="Sun H."/>
            <person name="Susca A."/>
            <person name="Todd R.B."/>
            <person name="Tsang A."/>
            <person name="Unkles S.E."/>
            <person name="van de Wiele N."/>
            <person name="van Rossen-Uffink D."/>
            <person name="Oliveira J.V."/>
            <person name="Vesth T.C."/>
            <person name="Visser J."/>
            <person name="Yu J.-H."/>
            <person name="Zhou M."/>
            <person name="Andersen M.R."/>
            <person name="Archer D.B."/>
            <person name="Baker S.E."/>
            <person name="Benoit I."/>
            <person name="Brakhage A.A."/>
            <person name="Braus G.H."/>
            <person name="Fischer R."/>
            <person name="Frisvad J.C."/>
            <person name="Goldman G.H."/>
            <person name="Houbraken J."/>
            <person name="Oakley B."/>
            <person name="Pocsi I."/>
            <person name="Scazzocchio C."/>
            <person name="Seiboth B."/>
            <person name="vanKuyk P.A."/>
            <person name="Wortman J."/>
            <person name="Dyer P.S."/>
            <person name="Grigoriev I.V."/>
        </authorList>
    </citation>
    <scope>NUCLEOTIDE SEQUENCE [LARGE SCALE GENOMIC DNA]</scope>
    <source>
        <strain evidence="5">ITEM 5010</strain>
    </source>
</reference>
<dbReference type="InterPro" id="IPR007855">
    <property type="entry name" value="RDRP"/>
</dbReference>
<evidence type="ECO:0000313" key="4">
    <source>
        <dbReference type="EMBL" id="OOF94784.1"/>
    </source>
</evidence>
<keyword evidence="5" id="KW-1185">Reference proteome</keyword>
<dbReference type="VEuPathDB" id="FungiDB:ASPCADRAFT_148709"/>
<dbReference type="STRING" id="602072.A0A1R3RJX6"/>
<evidence type="ECO:0000256" key="2">
    <source>
        <dbReference type="SAM" id="MobiDB-lite"/>
    </source>
</evidence>
<name>A0A1R3RJX6_ASPC5</name>
<dbReference type="GO" id="GO:0030422">
    <property type="term" value="P:siRNA processing"/>
    <property type="evidence" value="ECO:0007669"/>
    <property type="project" value="TreeGrafter"/>
</dbReference>
<sequence length="1326" mass="150410">MVFPCTPVRSGPELSQLIDLINEQFDLDIPNPRLYSPSVGRNDRSPSWGIYRRIQRLYFDRSVDLNRILNNFEWVISQSATQLNGSSRYGHVPGSFSGSSGRDSLVGYGGRKISQVERQERLTYLVGLIDDELYLLNKGSFSAFKGDDGLSTENPAATGRSLKRRLSVEEEEEFHTAPNSPVKDPDRADTPMDRKDVGNLDIGNAIDLQPTTTVPVHIFKSPKTTDMTKKPSRFVERLTASDNYPRYEAMPTAHNGANFSFSTTEASSAFLSSNDGRYDTSFTSTVTEVTEPIPDSESMYEDSVVGHLLRQGTATFEEQQPLDTLALPEPRYSDEGNIMAQLLHWGPFSLDHQYPSSVPLRYRYELERVARAWDISLDRMLVGPSISFKTLDDFWGWIGGHNQREGKRLPEKPSRKAWEAATGSFKTDKHSEVVVLTGNLDWCDESEDGIFKLKLNPLKTERSCRFHRRFGSDRFLSLTMPAPARPPPHLRLAAQPTLLRETLALWLTQNVHRCLGRTWKPFFVEEVKSKRKIKSEPRFRVDFFAIDGIDFDHGVYPVPSVAPPSQDSGRHTPMSLDALIDWHMPREANRSQSNCKLFQRFSLGLSKTFATVILKPHQVLPLPDEPNRPVMNDGCALMSRSLANQICDSLGLTGNTPSAFQGRIAGAKGLWMVDRHQSQISAGGDNLWIQISDSQLKIKPHPHGWQEPVDDEQLTFEVVNWSKSLHPVDLNTQLLAILEHGGHVKEHIDGHVKEHIDGHVKRHIADLTRLGIQSVYQGFAEVLESDSPVLCRSLVQKIRPSGDDGLGLMSQKTWRFEQWMSNDAEFIIRLTEAGFGPRSFYPLRKRLGKCLRELLSRYVDELHIEVPLSTYAFCIADPYGVLKPDEVHFGFSNNWRDGNGQFEDNLLDGVDVLVGRLPAHLPSDIQRRRAVWKPELRHLKDVIVFPSTGDIPLAHMLSGGDYDGDTPWICWDQNIVRNFMNTGLPSYEFPPEHFGLTKHSVSMREIQSMDEFLQSAFTFNLTLSNLGRCTVEHEKIAYDDSIDSEKAKELACLLSHLVDGRKGGLHLSEQAWRQYRKRISPRVRELPAYKNPTRRHKKSNIIDYLRFEVARDEQRKMLTKLEETFPEAETSRSKDEDLVRPWRTLQEKVQLDQPGNGGLDTAVQEMSKKVKGFYDRWSSSLQGGQNSFSPLTLEAADEARAIPPPSGNHPLIQVWQHSRDEWLRVLASYTYCKYPRSSFVMHAFGEVLCQIKTSTLPARTVTTEILSCYRVNQKMVSRLTARDAMGEEEALDGEDEYEGHEAIEAMLFGMRPSGGYYDPDDCMSVE</sequence>
<keyword evidence="1" id="KW-0696">RNA-directed RNA polymerase</keyword>
<comment type="similarity">
    <text evidence="1">Belongs to the RdRP family.</text>
</comment>
<dbReference type="PANTHER" id="PTHR23079">
    <property type="entry name" value="RNA-DEPENDENT RNA POLYMERASE"/>
    <property type="match status" value="1"/>
</dbReference>
<feature type="compositionally biased region" description="Basic and acidic residues" evidence="2">
    <location>
        <begin position="183"/>
        <end position="198"/>
    </location>
</feature>
<dbReference type="Pfam" id="PF05183">
    <property type="entry name" value="RdRP"/>
    <property type="match status" value="1"/>
</dbReference>
<keyword evidence="1" id="KW-0694">RNA-binding</keyword>
<feature type="region of interest" description="Disordered" evidence="2">
    <location>
        <begin position="147"/>
        <end position="200"/>
    </location>
</feature>
<dbReference type="InterPro" id="IPR057596">
    <property type="entry name" value="RDRP_core"/>
</dbReference>
<accession>A0A1R3RJX6</accession>
<dbReference type="OrthoDB" id="10055769at2759"/>
<keyword evidence="1" id="KW-0808">Transferase</keyword>